<keyword evidence="2" id="KW-1185">Reference proteome</keyword>
<reference evidence="1" key="1">
    <citation type="submission" date="2020-08" db="EMBL/GenBank/DDBJ databases">
        <title>Multicomponent nature underlies the extraordinary mechanical properties of spider dragline silk.</title>
        <authorList>
            <person name="Kono N."/>
            <person name="Nakamura H."/>
            <person name="Mori M."/>
            <person name="Yoshida Y."/>
            <person name="Ohtoshi R."/>
            <person name="Malay A.D."/>
            <person name="Moran D.A.P."/>
            <person name="Tomita M."/>
            <person name="Numata K."/>
            <person name="Arakawa K."/>
        </authorList>
    </citation>
    <scope>NUCLEOTIDE SEQUENCE</scope>
</reference>
<gene>
    <name evidence="1" type="ORF">NPIL_596681</name>
</gene>
<accession>A0A8X6J6D4</accession>
<evidence type="ECO:0000313" key="2">
    <source>
        <dbReference type="Proteomes" id="UP000887013"/>
    </source>
</evidence>
<proteinExistence type="predicted"/>
<dbReference type="AlphaFoldDB" id="A0A8X6J6D4"/>
<sequence>MDELFCSPGPLSEVYRKNMSGALNNRWSHIQSTGSRATKNMTRRDDQVLGDDEVETLADTPYLCFVSVIATDSLFINILLDFICLFLSDSNLISNGYEHSTLPSRLPDTR</sequence>
<comment type="caution">
    <text evidence="1">The sequence shown here is derived from an EMBL/GenBank/DDBJ whole genome shotgun (WGS) entry which is preliminary data.</text>
</comment>
<protein>
    <submittedName>
        <fullName evidence="1">Uncharacterized protein</fullName>
    </submittedName>
</protein>
<name>A0A8X6J6D4_NEPPI</name>
<dbReference type="Proteomes" id="UP000887013">
    <property type="component" value="Unassembled WGS sequence"/>
</dbReference>
<evidence type="ECO:0000313" key="1">
    <source>
        <dbReference type="EMBL" id="GFS39753.1"/>
    </source>
</evidence>
<dbReference type="EMBL" id="BMAW01089424">
    <property type="protein sequence ID" value="GFS39753.1"/>
    <property type="molecule type" value="Genomic_DNA"/>
</dbReference>
<organism evidence="1 2">
    <name type="scientific">Nephila pilipes</name>
    <name type="common">Giant wood spider</name>
    <name type="synonym">Nephila maculata</name>
    <dbReference type="NCBI Taxonomy" id="299642"/>
    <lineage>
        <taxon>Eukaryota</taxon>
        <taxon>Metazoa</taxon>
        <taxon>Ecdysozoa</taxon>
        <taxon>Arthropoda</taxon>
        <taxon>Chelicerata</taxon>
        <taxon>Arachnida</taxon>
        <taxon>Araneae</taxon>
        <taxon>Araneomorphae</taxon>
        <taxon>Entelegynae</taxon>
        <taxon>Araneoidea</taxon>
        <taxon>Nephilidae</taxon>
        <taxon>Nephila</taxon>
    </lineage>
</organism>